<dbReference type="Gene3D" id="3.40.710.10">
    <property type="entry name" value="DD-peptidase/beta-lactamase superfamily"/>
    <property type="match status" value="1"/>
</dbReference>
<comment type="similarity">
    <text evidence="3">In the N-terminal section; belongs to the glycosyltransferase 51 family.</text>
</comment>
<evidence type="ECO:0000256" key="7">
    <source>
        <dbReference type="ARBA" id="ARBA00022679"/>
    </source>
</evidence>
<dbReference type="InterPro" id="IPR036950">
    <property type="entry name" value="PBP_transglycosylase"/>
</dbReference>
<dbReference type="InterPro" id="IPR023346">
    <property type="entry name" value="Lysozyme-like_dom_sf"/>
</dbReference>
<evidence type="ECO:0000256" key="4">
    <source>
        <dbReference type="ARBA" id="ARBA00022645"/>
    </source>
</evidence>
<dbReference type="PANTHER" id="PTHR32282">
    <property type="entry name" value="BINDING PROTEIN TRANSPEPTIDASE, PUTATIVE-RELATED"/>
    <property type="match status" value="1"/>
</dbReference>
<feature type="transmembrane region" description="Helical" evidence="13">
    <location>
        <begin position="24"/>
        <end position="49"/>
    </location>
</feature>
<gene>
    <name evidence="16" type="ORF">SMD31_21345</name>
</gene>
<accession>A0ABU5E4K6</accession>
<evidence type="ECO:0000256" key="11">
    <source>
        <dbReference type="ARBA" id="ARBA00049902"/>
    </source>
</evidence>
<evidence type="ECO:0000256" key="13">
    <source>
        <dbReference type="SAM" id="Phobius"/>
    </source>
</evidence>
<keyword evidence="13" id="KW-1133">Transmembrane helix</keyword>
<dbReference type="PANTHER" id="PTHR32282:SF33">
    <property type="entry name" value="PEPTIDOGLYCAN GLYCOSYLTRANSFERASE"/>
    <property type="match status" value="1"/>
</dbReference>
<evidence type="ECO:0000259" key="14">
    <source>
        <dbReference type="Pfam" id="PF00905"/>
    </source>
</evidence>
<dbReference type="EC" id="2.4.99.28" evidence="10"/>
<organism evidence="16 17">
    <name type="scientific">Dongia rigui</name>
    <dbReference type="NCBI Taxonomy" id="940149"/>
    <lineage>
        <taxon>Bacteria</taxon>
        <taxon>Pseudomonadati</taxon>
        <taxon>Pseudomonadota</taxon>
        <taxon>Alphaproteobacteria</taxon>
        <taxon>Rhodospirillales</taxon>
        <taxon>Dongiaceae</taxon>
        <taxon>Dongia</taxon>
    </lineage>
</organism>
<feature type="region of interest" description="Disordered" evidence="12">
    <location>
        <begin position="637"/>
        <end position="690"/>
    </location>
</feature>
<evidence type="ECO:0000313" key="16">
    <source>
        <dbReference type="EMBL" id="MDY0874498.1"/>
    </source>
</evidence>
<keyword evidence="7" id="KW-0808">Transferase</keyword>
<evidence type="ECO:0000256" key="3">
    <source>
        <dbReference type="ARBA" id="ARBA00007739"/>
    </source>
</evidence>
<evidence type="ECO:0000256" key="12">
    <source>
        <dbReference type="SAM" id="MobiDB-lite"/>
    </source>
</evidence>
<comment type="pathway">
    <text evidence="1">Cell wall biogenesis; peptidoglycan biosynthesis.</text>
</comment>
<keyword evidence="8" id="KW-0378">Hydrolase</keyword>
<protein>
    <recommendedName>
        <fullName evidence="10">peptidoglycan glycosyltransferase</fullName>
        <ecNumber evidence="10">2.4.99.28</ecNumber>
    </recommendedName>
</protein>
<dbReference type="SUPFAM" id="SSF56601">
    <property type="entry name" value="beta-lactamase/transpeptidase-like"/>
    <property type="match status" value="1"/>
</dbReference>
<comment type="caution">
    <text evidence="16">The sequence shown here is derived from an EMBL/GenBank/DDBJ whole genome shotgun (WGS) entry which is preliminary data.</text>
</comment>
<keyword evidence="17" id="KW-1185">Reference proteome</keyword>
<dbReference type="InterPro" id="IPR001460">
    <property type="entry name" value="PCN-bd_Tpept"/>
</dbReference>
<dbReference type="InterPro" id="IPR001264">
    <property type="entry name" value="Glyco_trans_51"/>
</dbReference>
<dbReference type="Proteomes" id="UP001271769">
    <property type="component" value="Unassembled WGS sequence"/>
</dbReference>
<dbReference type="EMBL" id="JAXCLX010000005">
    <property type="protein sequence ID" value="MDY0874498.1"/>
    <property type="molecule type" value="Genomic_DNA"/>
</dbReference>
<keyword evidence="5" id="KW-0645">Protease</keyword>
<evidence type="ECO:0000256" key="2">
    <source>
        <dbReference type="ARBA" id="ARBA00007090"/>
    </source>
</evidence>
<evidence type="ECO:0000256" key="1">
    <source>
        <dbReference type="ARBA" id="ARBA00004752"/>
    </source>
</evidence>
<dbReference type="RefSeq" id="WP_320502966.1">
    <property type="nucleotide sequence ID" value="NZ_JAXCLX010000005.1"/>
</dbReference>
<evidence type="ECO:0000313" key="17">
    <source>
        <dbReference type="Proteomes" id="UP001271769"/>
    </source>
</evidence>
<dbReference type="InterPro" id="IPR050396">
    <property type="entry name" value="Glycosyltr_51/Transpeptidase"/>
</dbReference>
<evidence type="ECO:0000256" key="9">
    <source>
        <dbReference type="ARBA" id="ARBA00023268"/>
    </source>
</evidence>
<dbReference type="Pfam" id="PF00905">
    <property type="entry name" value="Transpeptidase"/>
    <property type="match status" value="1"/>
</dbReference>
<feature type="domain" description="Penicillin-binding protein transpeptidase" evidence="14">
    <location>
        <begin position="339"/>
        <end position="567"/>
    </location>
</feature>
<keyword evidence="13" id="KW-0472">Membrane</keyword>
<sequence>MTNADSRKTQENQGKPARRWRRRLALFTLKWGVVGAIWAGFVGLIFIAWCAYDLPDVSKLNEIKRRASVSLVASDGSLIASYGDLYGSAVALKDLPAYLPQAVIATEDRRFYSHFGLDVKGLLRAFYVNFTSGRLVQGGSSITQQLAKNIFLTPERSIHRKGQEVLLALWLEQNFTKDQILELYLNRVYFGAGTYGVDAASRKYFGHPATEASLFESAMLAGMLKAPSRYNPLNDKTLARDRATLVLQNMVATEFITADVADAAATMTAPSVSGEARGQIGQFYADWVLDQVSSFVGFSDQDLVVETTLDPHQQRIAEIDLAKTIAEMGPKQNASQAALVAMTPEGAVKAMVGGVSYRESQFNRATQALRQPGSAFKTFVFLAAFEAGFGPGSRFNDVPIRIGKWQPGNYNDKFYGEVNLREAFARSLNSVAVQLSEQIGRKNVIAAAQRLGITTPIGNDASIALGTSETTLLEMTTAYAVFANQGLGVWPYAINRISTRDGTVLYERGGSGPGRVASGNAVANMLDVMAAVVDWGTGKKAKLAGWPVYGKTGTSQNFRDAWFVGLTADLVTGVWVGNDNGAPMDKVTGGSLPVVIWHDFMSTALEGQTPRDVPRGGGALVASAGAPTDLVPEIAQPATPPKEEESGIGALLNTILGNDTDKAAGTKTAPAAPQKEKKPFYQQREDQGRD</sequence>
<comment type="similarity">
    <text evidence="2">In the C-terminal section; belongs to the transpeptidase family.</text>
</comment>
<dbReference type="NCBIfam" id="TIGR02074">
    <property type="entry name" value="PBP_1a_fam"/>
    <property type="match status" value="1"/>
</dbReference>
<evidence type="ECO:0000259" key="15">
    <source>
        <dbReference type="Pfam" id="PF00912"/>
    </source>
</evidence>
<proteinExistence type="inferred from homology"/>
<name>A0ABU5E4K6_9PROT</name>
<keyword evidence="9" id="KW-0511">Multifunctional enzyme</keyword>
<dbReference type="SUPFAM" id="SSF53955">
    <property type="entry name" value="Lysozyme-like"/>
    <property type="match status" value="1"/>
</dbReference>
<dbReference type="InterPro" id="IPR012338">
    <property type="entry name" value="Beta-lactam/transpept-like"/>
</dbReference>
<comment type="catalytic activity">
    <reaction evidence="11">
        <text>[GlcNAc-(1-&gt;4)-Mur2Ac(oyl-L-Ala-gamma-D-Glu-L-Lys-D-Ala-D-Ala)](n)-di-trans,octa-cis-undecaprenyl diphosphate + beta-D-GlcNAc-(1-&gt;4)-Mur2Ac(oyl-L-Ala-gamma-D-Glu-L-Lys-D-Ala-D-Ala)-di-trans,octa-cis-undecaprenyl diphosphate = [GlcNAc-(1-&gt;4)-Mur2Ac(oyl-L-Ala-gamma-D-Glu-L-Lys-D-Ala-D-Ala)](n+1)-di-trans,octa-cis-undecaprenyl diphosphate + di-trans,octa-cis-undecaprenyl diphosphate + H(+)</text>
        <dbReference type="Rhea" id="RHEA:23708"/>
        <dbReference type="Rhea" id="RHEA-COMP:9602"/>
        <dbReference type="Rhea" id="RHEA-COMP:9603"/>
        <dbReference type="ChEBI" id="CHEBI:15378"/>
        <dbReference type="ChEBI" id="CHEBI:58405"/>
        <dbReference type="ChEBI" id="CHEBI:60033"/>
        <dbReference type="ChEBI" id="CHEBI:78435"/>
        <dbReference type="EC" id="2.4.99.28"/>
    </reaction>
</comment>
<evidence type="ECO:0000256" key="6">
    <source>
        <dbReference type="ARBA" id="ARBA00022676"/>
    </source>
</evidence>
<evidence type="ECO:0000256" key="5">
    <source>
        <dbReference type="ARBA" id="ARBA00022670"/>
    </source>
</evidence>
<evidence type="ECO:0000256" key="8">
    <source>
        <dbReference type="ARBA" id="ARBA00022801"/>
    </source>
</evidence>
<feature type="compositionally biased region" description="Basic and acidic residues" evidence="12">
    <location>
        <begin position="674"/>
        <end position="690"/>
    </location>
</feature>
<keyword evidence="4" id="KW-0121">Carboxypeptidase</keyword>
<keyword evidence="6" id="KW-0328">Glycosyltransferase</keyword>
<dbReference type="Gene3D" id="1.10.3810.10">
    <property type="entry name" value="Biosynthetic peptidoglycan transglycosylase-like"/>
    <property type="match status" value="1"/>
</dbReference>
<keyword evidence="13" id="KW-0812">Transmembrane</keyword>
<dbReference type="Pfam" id="PF00912">
    <property type="entry name" value="Transgly"/>
    <property type="match status" value="1"/>
</dbReference>
<reference evidence="16 17" key="1">
    <citation type="journal article" date="2013" name="Antonie Van Leeuwenhoek">
        <title>Dongia rigui sp. nov., isolated from freshwater of a large wetland in Korea.</title>
        <authorList>
            <person name="Baik K.S."/>
            <person name="Hwang Y.M."/>
            <person name="Choi J.S."/>
            <person name="Kwon J."/>
            <person name="Seong C.N."/>
        </authorList>
    </citation>
    <scope>NUCLEOTIDE SEQUENCE [LARGE SCALE GENOMIC DNA]</scope>
    <source>
        <strain evidence="16 17">04SU4-P</strain>
    </source>
</reference>
<evidence type="ECO:0000256" key="10">
    <source>
        <dbReference type="ARBA" id="ARBA00044770"/>
    </source>
</evidence>
<feature type="domain" description="Glycosyl transferase family 51" evidence="15">
    <location>
        <begin position="78"/>
        <end position="250"/>
    </location>
</feature>